<evidence type="ECO:0000313" key="2">
    <source>
        <dbReference type="EMBL" id="MBK6302214.1"/>
    </source>
</evidence>
<evidence type="ECO:0000256" key="1">
    <source>
        <dbReference type="SAM" id="SignalP"/>
    </source>
</evidence>
<dbReference type="Proteomes" id="UP000726105">
    <property type="component" value="Unassembled WGS sequence"/>
</dbReference>
<keyword evidence="1" id="KW-0732">Signal</keyword>
<name>A0A935IHS3_9MICO</name>
<evidence type="ECO:0000313" key="6">
    <source>
        <dbReference type="Proteomes" id="UP000726105"/>
    </source>
</evidence>
<dbReference type="EMBL" id="JADJIB010000001">
    <property type="protein sequence ID" value="MBK7272325.1"/>
    <property type="molecule type" value="Genomic_DNA"/>
</dbReference>
<organism evidence="3 6">
    <name type="scientific">Candidatus Phosphoribacter hodrii</name>
    <dbReference type="NCBI Taxonomy" id="2953743"/>
    <lineage>
        <taxon>Bacteria</taxon>
        <taxon>Bacillati</taxon>
        <taxon>Actinomycetota</taxon>
        <taxon>Actinomycetes</taxon>
        <taxon>Micrococcales</taxon>
        <taxon>Dermatophilaceae</taxon>
        <taxon>Candidatus Phosphoribacter</taxon>
    </lineage>
</organism>
<gene>
    <name evidence="2" type="ORF">IPF40_14660</name>
    <name evidence="3" type="ORF">IPI13_03895</name>
    <name evidence="4" type="ORF">IPP00_05175</name>
</gene>
<evidence type="ECO:0000313" key="5">
    <source>
        <dbReference type="Proteomes" id="UP000718281"/>
    </source>
</evidence>
<comment type="caution">
    <text evidence="3">The sequence shown here is derived from an EMBL/GenBank/DDBJ whole genome shotgun (WGS) entry which is preliminary data.</text>
</comment>
<evidence type="ECO:0000313" key="3">
    <source>
        <dbReference type="EMBL" id="MBK7272325.1"/>
    </source>
</evidence>
<dbReference type="PROSITE" id="PS51257">
    <property type="entry name" value="PROKAR_LIPOPROTEIN"/>
    <property type="match status" value="1"/>
</dbReference>
<evidence type="ECO:0008006" key="7">
    <source>
        <dbReference type="Google" id="ProtNLM"/>
    </source>
</evidence>
<reference evidence="5 6" key="1">
    <citation type="submission" date="2020-10" db="EMBL/GenBank/DDBJ databases">
        <title>Connecting structure to function with the recovery of over 1000 high-quality activated sludge metagenome-assembled genomes encoding full-length rRNA genes using long-read sequencing.</title>
        <authorList>
            <person name="Singleton C.M."/>
            <person name="Petriglieri F."/>
            <person name="Kristensen J.M."/>
            <person name="Kirkegaard R.H."/>
            <person name="Michaelsen T.Y."/>
            <person name="Andersen M.H."/>
            <person name="Karst S.M."/>
            <person name="Dueholm M.S."/>
            <person name="Nielsen P.H."/>
            <person name="Albertsen M."/>
        </authorList>
    </citation>
    <scope>NUCLEOTIDE SEQUENCE [LARGE SCALE GENOMIC DNA]</scope>
    <source>
        <strain evidence="2">AalE_18-Q3-R2-46_BAT3C.188</strain>
        <strain evidence="3">Ega_18-Q3-R5-49_MAXAC.001</strain>
        <strain evidence="4">Ribe_18-Q3-R11-54_MAXAC.001</strain>
    </source>
</reference>
<dbReference type="EMBL" id="JADIXZ010000008">
    <property type="protein sequence ID" value="MBK6302214.1"/>
    <property type="molecule type" value="Genomic_DNA"/>
</dbReference>
<feature type="signal peptide" evidence="1">
    <location>
        <begin position="1"/>
        <end position="31"/>
    </location>
</feature>
<dbReference type="Proteomes" id="UP000718281">
    <property type="component" value="Unassembled WGS sequence"/>
</dbReference>
<dbReference type="AlphaFoldDB" id="A0A935IHS3"/>
<evidence type="ECO:0000313" key="4">
    <source>
        <dbReference type="EMBL" id="MBL0003388.1"/>
    </source>
</evidence>
<protein>
    <recommendedName>
        <fullName evidence="7">Lipoprotein</fullName>
    </recommendedName>
</protein>
<accession>A0A935IHS3</accession>
<proteinExistence type="predicted"/>
<sequence>MRRTIWLVGVMGIWVLALGACATSVSGPASAPSSGSLDPATLRDQLRSAAASLKPTAGYVPTPAASGLDPALGAYVAIARSDLAARLSIAPDRIGVATARVVTWPNAALGCPKPGMAYADQVIDGALIILRVDERSYEYHSGGDTAPFLCETVG</sequence>
<feature type="chain" id="PRO_5036602511" description="Lipoprotein" evidence="1">
    <location>
        <begin position="32"/>
        <end position="154"/>
    </location>
</feature>
<dbReference type="Proteomes" id="UP000886632">
    <property type="component" value="Unassembled WGS sequence"/>
</dbReference>
<dbReference type="EMBL" id="JADKGK010000011">
    <property type="protein sequence ID" value="MBL0003388.1"/>
    <property type="molecule type" value="Genomic_DNA"/>
</dbReference>